<dbReference type="GO" id="GO:0016788">
    <property type="term" value="F:hydrolase activity, acting on ester bonds"/>
    <property type="evidence" value="ECO:0007669"/>
    <property type="project" value="TreeGrafter"/>
</dbReference>
<dbReference type="OrthoDB" id="5119241at2759"/>
<comment type="caution">
    <text evidence="9">The sequence shown here is derived from an EMBL/GenBank/DDBJ whole genome shotgun (WGS) entry which is preliminary data.</text>
</comment>
<dbReference type="InterPro" id="IPR015021">
    <property type="entry name" value="C11orf54_DUF1907"/>
</dbReference>
<evidence type="ECO:0000313" key="9">
    <source>
        <dbReference type="EMBL" id="OAL27447.1"/>
    </source>
</evidence>
<evidence type="ECO:0000256" key="6">
    <source>
        <dbReference type="ARBA" id="ARBA00023242"/>
    </source>
</evidence>
<proteinExistence type="predicted"/>
<evidence type="ECO:0000256" key="4">
    <source>
        <dbReference type="ARBA" id="ARBA00022801"/>
    </source>
</evidence>
<evidence type="ECO:0000256" key="1">
    <source>
        <dbReference type="ARBA" id="ARBA00004123"/>
    </source>
</evidence>
<evidence type="ECO:0000256" key="7">
    <source>
        <dbReference type="SAM" id="MobiDB-lite"/>
    </source>
</evidence>
<feature type="region of interest" description="Disordered" evidence="7">
    <location>
        <begin position="259"/>
        <end position="286"/>
    </location>
</feature>
<name>A0A178CD35_9EURO</name>
<keyword evidence="10" id="KW-1185">Reference proteome</keyword>
<keyword evidence="6" id="KW-0539">Nucleus</keyword>
<dbReference type="Pfam" id="PF08925">
    <property type="entry name" value="DUF1907"/>
    <property type="match status" value="2"/>
</dbReference>
<dbReference type="Proteomes" id="UP000185904">
    <property type="component" value="Unassembled WGS sequence"/>
</dbReference>
<evidence type="ECO:0000259" key="8">
    <source>
        <dbReference type="SMART" id="SM01168"/>
    </source>
</evidence>
<evidence type="ECO:0000256" key="3">
    <source>
        <dbReference type="ARBA" id="ARBA00022723"/>
    </source>
</evidence>
<feature type="compositionally biased region" description="Gly residues" evidence="7">
    <location>
        <begin position="272"/>
        <end position="281"/>
    </location>
</feature>
<dbReference type="GO" id="GO:0008270">
    <property type="term" value="F:zinc ion binding"/>
    <property type="evidence" value="ECO:0007669"/>
    <property type="project" value="TreeGrafter"/>
</dbReference>
<accession>A0A178CD35</accession>
<dbReference type="AlphaFoldDB" id="A0A178CD35"/>
<keyword evidence="3" id="KW-0479">Metal-binding</keyword>
<sequence>MASQSPPWPVKKVELAPPSLSSLAQGIVSGLCSNFSISDCSVAIPPDLTAAPYHLAGPGLSGSPRIVDVGGPPNLSPTPNMTKKYDLTAIAGQVDMSPTTGFMLGAGAGPFYVLGQNSELMPNFAYGTAAGGGEDVVRNRTHYAKITPPDTVCCAQIPQASTGFAFMCNLFCSDGVPGPCLHVTARSRTGPLNFTESIQRGLQTTFGDKLISLGGVFLIKKGKARLHVMPDFPAQSFNSRADVERWLRYFDMSFGAGGGADSGTKDKDAQGRGSGGGSGGSDDGDGDGPLVCLSVLHSGDDAGLGLRMEHTHCFTVPSSPSSGSVDANLDKDRETTKGGHYHYDLDETMDEIEYEGWFNVAETLYRVDQPGGSAA</sequence>
<dbReference type="PANTHER" id="PTHR13204:SF1">
    <property type="entry name" value="ESTER HYDROLASE C11ORF54"/>
    <property type="match status" value="1"/>
</dbReference>
<dbReference type="SUPFAM" id="SSF117856">
    <property type="entry name" value="AF0104/ALDC/Ptd012-like"/>
    <property type="match status" value="2"/>
</dbReference>
<dbReference type="PANTHER" id="PTHR13204">
    <property type="entry name" value="PTD012 PROTEIN"/>
    <property type="match status" value="1"/>
</dbReference>
<dbReference type="GeneID" id="34593195"/>
<reference evidence="9 10" key="1">
    <citation type="submission" date="2016-03" db="EMBL/GenBank/DDBJ databases">
        <title>The draft genome sequence of Fonsecaea nubica causative agent of cutaneous subcutaneous infection in human host.</title>
        <authorList>
            <person name="Costa F."/>
            <person name="Sybren D.H."/>
            <person name="Raittz R.T."/>
            <person name="Weiss V.A."/>
            <person name="Leao A.C."/>
            <person name="Gomes R."/>
            <person name="De Souza E.M."/>
            <person name="Pedrosa F.O."/>
            <person name="Steffens M.B."/>
            <person name="Bombassaro A."/>
            <person name="Tadra-Sfeir M.Z."/>
            <person name="Moreno L.F."/>
            <person name="Najafzadeh M.J."/>
            <person name="Felipe M.S."/>
            <person name="Teixeira M."/>
            <person name="Sun J."/>
            <person name="Xi L."/>
            <person name="Castro M.A."/>
            <person name="Vicente V.A."/>
        </authorList>
    </citation>
    <scope>NUCLEOTIDE SEQUENCE [LARGE SCALE GENOMIC DNA]</scope>
    <source>
        <strain evidence="9 10">CBS 269.64</strain>
    </source>
</reference>
<dbReference type="SMART" id="SM01168">
    <property type="entry name" value="DUF1907"/>
    <property type="match status" value="1"/>
</dbReference>
<evidence type="ECO:0000256" key="5">
    <source>
        <dbReference type="ARBA" id="ARBA00022833"/>
    </source>
</evidence>
<evidence type="ECO:0000256" key="2">
    <source>
        <dbReference type="ARBA" id="ARBA00011245"/>
    </source>
</evidence>
<evidence type="ECO:0000313" key="10">
    <source>
        <dbReference type="Proteomes" id="UP000185904"/>
    </source>
</evidence>
<dbReference type="RefSeq" id="XP_022495959.1">
    <property type="nucleotide sequence ID" value="XM_022648067.1"/>
</dbReference>
<feature type="domain" description="DUF1907" evidence="8">
    <location>
        <begin position="26"/>
        <end position="367"/>
    </location>
</feature>
<comment type="subunit">
    <text evidence="2">Monomer.</text>
</comment>
<protein>
    <recommendedName>
        <fullName evidence="8">DUF1907 domain-containing protein</fullName>
    </recommendedName>
</protein>
<dbReference type="EMBL" id="LVCJ01000095">
    <property type="protein sequence ID" value="OAL27447.1"/>
    <property type="molecule type" value="Genomic_DNA"/>
</dbReference>
<keyword evidence="4" id="KW-0378">Hydrolase</keyword>
<gene>
    <name evidence="9" type="ORF">AYO20_09798</name>
</gene>
<keyword evidence="5" id="KW-0862">Zinc</keyword>
<dbReference type="CDD" id="cd17298">
    <property type="entry name" value="DUF1907"/>
    <property type="match status" value="1"/>
</dbReference>
<dbReference type="GO" id="GO:0005634">
    <property type="term" value="C:nucleus"/>
    <property type="evidence" value="ECO:0007669"/>
    <property type="project" value="UniProtKB-SubCell"/>
</dbReference>
<organism evidence="9 10">
    <name type="scientific">Fonsecaea nubica</name>
    <dbReference type="NCBI Taxonomy" id="856822"/>
    <lineage>
        <taxon>Eukaryota</taxon>
        <taxon>Fungi</taxon>
        <taxon>Dikarya</taxon>
        <taxon>Ascomycota</taxon>
        <taxon>Pezizomycotina</taxon>
        <taxon>Eurotiomycetes</taxon>
        <taxon>Chaetothyriomycetidae</taxon>
        <taxon>Chaetothyriales</taxon>
        <taxon>Herpotrichiellaceae</taxon>
        <taxon>Fonsecaea</taxon>
    </lineage>
</organism>
<comment type="subcellular location">
    <subcellularLocation>
        <location evidence="1">Nucleus</location>
    </subcellularLocation>
</comment>